<dbReference type="PROSITE" id="PS51392">
    <property type="entry name" value="KEN"/>
    <property type="match status" value="1"/>
</dbReference>
<dbReference type="GO" id="GO:0005524">
    <property type="term" value="F:ATP binding"/>
    <property type="evidence" value="ECO:0007669"/>
    <property type="project" value="UniProtKB-KW"/>
</dbReference>
<dbReference type="PROSITE" id="PS00108">
    <property type="entry name" value="PROTEIN_KINASE_ST"/>
    <property type="match status" value="1"/>
</dbReference>
<evidence type="ECO:0000259" key="21">
    <source>
        <dbReference type="PROSITE" id="PS50011"/>
    </source>
</evidence>
<feature type="chain" id="PRO_5040401403" description="non-specific serine/threonine protein kinase" evidence="20">
    <location>
        <begin position="33"/>
        <end position="1257"/>
    </location>
</feature>
<keyword evidence="9" id="KW-0547">Nucleotide-binding</keyword>
<evidence type="ECO:0000256" key="19">
    <source>
        <dbReference type="SAM" id="MobiDB-lite"/>
    </source>
</evidence>
<evidence type="ECO:0000259" key="22">
    <source>
        <dbReference type="PROSITE" id="PS51392"/>
    </source>
</evidence>
<keyword evidence="7" id="KW-0479">Metal-binding</keyword>
<dbReference type="InterPro" id="IPR008271">
    <property type="entry name" value="Ser/Thr_kinase_AS"/>
</dbReference>
<evidence type="ECO:0000256" key="3">
    <source>
        <dbReference type="ARBA" id="ARBA00012513"/>
    </source>
</evidence>
<evidence type="ECO:0000256" key="8">
    <source>
        <dbReference type="ARBA" id="ARBA00022729"/>
    </source>
</evidence>
<dbReference type="InterPro" id="IPR011009">
    <property type="entry name" value="Kinase-like_dom_sf"/>
</dbReference>
<comment type="catalytic activity">
    <reaction evidence="18">
        <text>L-seryl-[protein] + ATP = O-phospho-L-seryl-[protein] + ADP + H(+)</text>
        <dbReference type="Rhea" id="RHEA:17989"/>
        <dbReference type="Rhea" id="RHEA-COMP:9863"/>
        <dbReference type="Rhea" id="RHEA-COMP:11604"/>
        <dbReference type="ChEBI" id="CHEBI:15378"/>
        <dbReference type="ChEBI" id="CHEBI:29999"/>
        <dbReference type="ChEBI" id="CHEBI:30616"/>
        <dbReference type="ChEBI" id="CHEBI:83421"/>
        <dbReference type="ChEBI" id="CHEBI:456216"/>
        <dbReference type="EC" id="2.7.11.1"/>
    </reaction>
    <physiologicalReaction direction="left-to-right" evidence="18">
        <dbReference type="Rhea" id="RHEA:17990"/>
    </physiologicalReaction>
</comment>
<keyword evidence="6" id="KW-0812">Transmembrane</keyword>
<evidence type="ECO:0000256" key="6">
    <source>
        <dbReference type="ARBA" id="ARBA00022692"/>
    </source>
</evidence>
<dbReference type="Gene3D" id="3.30.200.20">
    <property type="entry name" value="Phosphorylase Kinase, domain 1"/>
    <property type="match status" value="1"/>
</dbReference>
<dbReference type="SUPFAM" id="SSF56112">
    <property type="entry name" value="Protein kinase-like (PK-like)"/>
    <property type="match status" value="1"/>
</dbReference>
<evidence type="ECO:0000256" key="9">
    <source>
        <dbReference type="ARBA" id="ARBA00022741"/>
    </source>
</evidence>
<evidence type="ECO:0000313" key="24">
    <source>
        <dbReference type="Proteomes" id="UP000726737"/>
    </source>
</evidence>
<gene>
    <name evidence="23" type="primary">IRE1</name>
    <name evidence="23" type="ORF">BG011_000568</name>
</gene>
<dbReference type="GO" id="GO:0051082">
    <property type="term" value="F:unfolded protein binding"/>
    <property type="evidence" value="ECO:0007669"/>
    <property type="project" value="TreeGrafter"/>
</dbReference>
<comment type="cofactor">
    <cofactor evidence="1">
        <name>Mg(2+)</name>
        <dbReference type="ChEBI" id="CHEBI:18420"/>
    </cofactor>
</comment>
<dbReference type="FunFam" id="1.10.510.10:FF:000572">
    <property type="entry name" value="Serine/threonine-protein kinase/endoribonuclease IRE1"/>
    <property type="match status" value="1"/>
</dbReference>
<feature type="domain" description="Protein kinase" evidence="21">
    <location>
        <begin position="762"/>
        <end position="1117"/>
    </location>
</feature>
<evidence type="ECO:0000256" key="14">
    <source>
        <dbReference type="ARBA" id="ARBA00022989"/>
    </source>
</evidence>
<dbReference type="Gene3D" id="1.20.1440.180">
    <property type="entry name" value="KEN domain"/>
    <property type="match status" value="1"/>
</dbReference>
<feature type="region of interest" description="Disordered" evidence="19">
    <location>
        <begin position="481"/>
        <end position="508"/>
    </location>
</feature>
<name>A0A9P6Q7U1_9FUNG</name>
<dbReference type="SMART" id="SM00220">
    <property type="entry name" value="S_TKc"/>
    <property type="match status" value="1"/>
</dbReference>
<dbReference type="CDD" id="cd10422">
    <property type="entry name" value="RNase_Ire1"/>
    <property type="match status" value="1"/>
</dbReference>
<dbReference type="AlphaFoldDB" id="A0A9P6Q7U1"/>
<dbReference type="EC" id="2.7.11.1" evidence="3"/>
<dbReference type="GO" id="GO:0016787">
    <property type="term" value="F:hydrolase activity"/>
    <property type="evidence" value="ECO:0007669"/>
    <property type="project" value="UniProtKB-KW"/>
</dbReference>
<evidence type="ECO:0000256" key="18">
    <source>
        <dbReference type="ARBA" id="ARBA00048977"/>
    </source>
</evidence>
<comment type="caution">
    <text evidence="23">The sequence shown here is derived from an EMBL/GenBank/DDBJ whole genome shotgun (WGS) entry which is preliminary data.</text>
</comment>
<organism evidence="23 24">
    <name type="scientific">Mortierella polycephala</name>
    <dbReference type="NCBI Taxonomy" id="41804"/>
    <lineage>
        <taxon>Eukaryota</taxon>
        <taxon>Fungi</taxon>
        <taxon>Fungi incertae sedis</taxon>
        <taxon>Mucoromycota</taxon>
        <taxon>Mortierellomycotina</taxon>
        <taxon>Mortierellomycetes</taxon>
        <taxon>Mortierellales</taxon>
        <taxon>Mortierellaceae</taxon>
        <taxon>Mortierella</taxon>
    </lineage>
</organism>
<dbReference type="PROSITE" id="PS50011">
    <property type="entry name" value="PROTEIN_KINASE_DOM"/>
    <property type="match status" value="1"/>
</dbReference>
<dbReference type="GO" id="GO:0006397">
    <property type="term" value="P:mRNA processing"/>
    <property type="evidence" value="ECO:0007669"/>
    <property type="project" value="InterPro"/>
</dbReference>
<dbReference type="InterPro" id="IPR011047">
    <property type="entry name" value="Quinoprotein_ADH-like_sf"/>
</dbReference>
<feature type="compositionally biased region" description="Basic and acidic residues" evidence="19">
    <location>
        <begin position="489"/>
        <end position="503"/>
    </location>
</feature>
<proteinExistence type="predicted"/>
<evidence type="ECO:0000256" key="4">
    <source>
        <dbReference type="ARBA" id="ARBA00022527"/>
    </source>
</evidence>
<feature type="region of interest" description="Disordered" evidence="19">
    <location>
        <begin position="87"/>
        <end position="125"/>
    </location>
</feature>
<dbReference type="SMART" id="SM00580">
    <property type="entry name" value="PUG"/>
    <property type="match status" value="1"/>
</dbReference>
<evidence type="ECO:0000256" key="10">
    <source>
        <dbReference type="ARBA" id="ARBA00022777"/>
    </source>
</evidence>
<dbReference type="PANTHER" id="PTHR13954:SF6">
    <property type="entry name" value="NON-SPECIFIC SERINE_THREONINE PROTEIN KINASE"/>
    <property type="match status" value="1"/>
</dbReference>
<feature type="region of interest" description="Disordered" evidence="19">
    <location>
        <begin position="1011"/>
        <end position="1031"/>
    </location>
</feature>
<feature type="compositionally biased region" description="Low complexity" evidence="19">
    <location>
        <begin position="87"/>
        <end position="101"/>
    </location>
</feature>
<dbReference type="Pfam" id="PF00069">
    <property type="entry name" value="Pkinase"/>
    <property type="match status" value="2"/>
</dbReference>
<feature type="compositionally biased region" description="Basic and acidic residues" evidence="19">
    <location>
        <begin position="618"/>
        <end position="635"/>
    </location>
</feature>
<reference evidence="23" key="1">
    <citation type="journal article" date="2020" name="Fungal Divers.">
        <title>Resolving the Mortierellaceae phylogeny through synthesis of multi-gene phylogenetics and phylogenomics.</title>
        <authorList>
            <person name="Vandepol N."/>
            <person name="Liber J."/>
            <person name="Desiro A."/>
            <person name="Na H."/>
            <person name="Kennedy M."/>
            <person name="Barry K."/>
            <person name="Grigoriev I.V."/>
            <person name="Miller A.N."/>
            <person name="O'Donnell K."/>
            <person name="Stajich J.E."/>
            <person name="Bonito G."/>
        </authorList>
    </citation>
    <scope>NUCLEOTIDE SEQUENCE</scope>
    <source>
        <strain evidence="23">KOD948</strain>
    </source>
</reference>
<evidence type="ECO:0000256" key="7">
    <source>
        <dbReference type="ARBA" id="ARBA00022723"/>
    </source>
</evidence>
<keyword evidence="11" id="KW-0378">Hydrolase</keyword>
<evidence type="ECO:0000256" key="17">
    <source>
        <dbReference type="ARBA" id="ARBA00048659"/>
    </source>
</evidence>
<keyword evidence="15" id="KW-0472">Membrane</keyword>
<evidence type="ECO:0000256" key="2">
    <source>
        <dbReference type="ARBA" id="ARBA00004167"/>
    </source>
</evidence>
<accession>A0A9P6Q7U1</accession>
<feature type="region of interest" description="Disordered" evidence="19">
    <location>
        <begin position="172"/>
        <end position="197"/>
    </location>
</feature>
<keyword evidence="8 20" id="KW-0732">Signal</keyword>
<feature type="compositionally biased region" description="Low complexity" evidence="19">
    <location>
        <begin position="902"/>
        <end position="912"/>
    </location>
</feature>
<evidence type="ECO:0000256" key="12">
    <source>
        <dbReference type="ARBA" id="ARBA00022840"/>
    </source>
</evidence>
<feature type="compositionally biased region" description="Polar residues" evidence="19">
    <location>
        <begin position="723"/>
        <end position="734"/>
    </location>
</feature>
<evidence type="ECO:0000256" key="16">
    <source>
        <dbReference type="ARBA" id="ARBA00023180"/>
    </source>
</evidence>
<dbReference type="GO" id="GO:0046872">
    <property type="term" value="F:metal ion binding"/>
    <property type="evidence" value="ECO:0007669"/>
    <property type="project" value="UniProtKB-KW"/>
</dbReference>
<dbReference type="GO" id="GO:1990604">
    <property type="term" value="C:IRE1-TRAF2-ASK1 complex"/>
    <property type="evidence" value="ECO:0007669"/>
    <property type="project" value="TreeGrafter"/>
</dbReference>
<dbReference type="PANTHER" id="PTHR13954">
    <property type="entry name" value="IRE1-RELATED"/>
    <property type="match status" value="1"/>
</dbReference>
<keyword evidence="13" id="KW-0460">Magnesium</keyword>
<feature type="compositionally biased region" description="Low complexity" evidence="19">
    <location>
        <begin position="737"/>
        <end position="751"/>
    </location>
</feature>
<protein>
    <recommendedName>
        <fullName evidence="3">non-specific serine/threonine protein kinase</fullName>
        <ecNumber evidence="3">2.7.11.1</ecNumber>
    </recommendedName>
</protein>
<dbReference type="GO" id="GO:0004521">
    <property type="term" value="F:RNA endonuclease activity"/>
    <property type="evidence" value="ECO:0007669"/>
    <property type="project" value="InterPro"/>
</dbReference>
<comment type="subcellular location">
    <subcellularLocation>
        <location evidence="2">Membrane</location>
        <topology evidence="2">Single-pass membrane protein</topology>
    </subcellularLocation>
</comment>
<keyword evidence="14" id="KW-1133">Transmembrane helix</keyword>
<feature type="compositionally biased region" description="Low complexity" evidence="19">
    <location>
        <begin position="1012"/>
        <end position="1024"/>
    </location>
</feature>
<evidence type="ECO:0000256" key="11">
    <source>
        <dbReference type="ARBA" id="ARBA00022801"/>
    </source>
</evidence>
<keyword evidence="4" id="KW-0723">Serine/threonine-protein kinase</keyword>
<dbReference type="FunFam" id="3.30.200.20:FF:000077">
    <property type="entry name" value="Putative Serine/threonine-protein kinase/endoribonuclease IRE1"/>
    <property type="match status" value="1"/>
</dbReference>
<dbReference type="GO" id="GO:0070059">
    <property type="term" value="P:intrinsic apoptotic signaling pathway in response to endoplasmic reticulum stress"/>
    <property type="evidence" value="ECO:0007669"/>
    <property type="project" value="TreeGrafter"/>
</dbReference>
<sequence length="1257" mass="135885">MRPKDSSPSLYLSSLVCRIALLLHFVSWFGESSPRMVISPPLADIQPLSDFAQFPPNAAAILPSTNGGSARTIFAQLDNTREIELAASTAAASSSPSSSSPQKKRLQKRLLDNNPGPLIRPEPVPEYRPAGLALLTTVDGDLHCINKGNGEILWTRPSRAVGAIISSNVTKFTSSQRTSKQGHDIDGGKGNPDEAQVGSKVKYDSEGWTFIVEPSEIPQLYVYSNTSGLQHVESLVQLVSKSPQIRPDGKRITGGKKTGLLELEISTGEVVSTFEADTGCTGSEGIKGSGLTIVLGHAEYNLCIADPISGMQWDISYSEYFPVSENPDIGATGPLTWIGSNKDSVLALWSSAASRVLWKNRELKSPTTAVFEVFQRTATREVILSRQRKPPGVPTASWAHVGVYSDQLYVLSKKNYPFLDDTALNSVQWPYLGIEGSMDDGEDNGEDNNPRMNCNAGSPHFPGCMIGPHMIEFPFRPDGPLVVDDGSESDQRSRKEHTDDRTGDMFAPRPAISRTTTIVGWVVIAVGILTAIICSKGLDYLIKPVDTFLEEHNAPFSVSGASKTVAQGAVVISSVVSAARSALGMRSSDSQDSLPEFNDKSMIPALHSDIGRNSTIIHEKSANVRDQDGPSEKGGRKGPRGGISDQDSADGKNHGTNGAGVGGEGGKTGRKKKRGAGGKGQKAAAAAAAAAAATTTTVAVDAAAGEKTSQSGTGEADKAAQGPISSPSGSSTDKMSSEGSPTSSASSSTGPAINAPLLKSISVTDTVLGYGSHGTVVYKGNYDGRSVAVKRLLIDFYDVAFHEVRLLQESDDHPNVVRYFRSEQCDRFLYIALELCSASLDDIIERGHVQHFRDLSATLTPQKILFQIISGIHHLHSLKIVHRDIKPQNILIGEPRQRPKPSKSSSLSARSLPTIPSPPPLGSSGMITSVVRASSSPSSPALDLCPGRVLISDFGLCRKLENDQSSFHNTTAHGGRGGAGGGTIGWRAPECFSSSDRDDELLQSMVNGAIGGTSMDESSSSSQGAGVGRPGRASRMTRAIDIFSVGCVFYYVLTNGEHPFGDRYSRERNILLDQPNLDGLDSLGQEGVEAKDLISKMIAHDPADRPDAFAVMHHPFFWSANKRLMFMQDCSDRFEVEDRGVDSDQQSLLLIKLEKNAKEILVKDWYRIIDRTLIENLGKYRKYDGNSVRDLLRALRNKKHHYQDLPPHVKRALGELPHGFLNYFTSRFPKLMLHLYYIVADDPILRNESMFRHYFVD</sequence>
<keyword evidence="5" id="KW-0808">Transferase</keyword>
<dbReference type="GO" id="GO:0004674">
    <property type="term" value="F:protein serine/threonine kinase activity"/>
    <property type="evidence" value="ECO:0007669"/>
    <property type="project" value="UniProtKB-KW"/>
</dbReference>
<evidence type="ECO:0000256" key="20">
    <source>
        <dbReference type="SAM" id="SignalP"/>
    </source>
</evidence>
<evidence type="ECO:0000256" key="5">
    <source>
        <dbReference type="ARBA" id="ARBA00022679"/>
    </source>
</evidence>
<dbReference type="OrthoDB" id="63989at2759"/>
<comment type="catalytic activity">
    <reaction evidence="17">
        <text>L-threonyl-[protein] + ATP = O-phospho-L-threonyl-[protein] + ADP + H(+)</text>
        <dbReference type="Rhea" id="RHEA:46608"/>
        <dbReference type="Rhea" id="RHEA-COMP:11060"/>
        <dbReference type="Rhea" id="RHEA-COMP:11605"/>
        <dbReference type="ChEBI" id="CHEBI:15378"/>
        <dbReference type="ChEBI" id="CHEBI:30013"/>
        <dbReference type="ChEBI" id="CHEBI:30616"/>
        <dbReference type="ChEBI" id="CHEBI:61977"/>
        <dbReference type="ChEBI" id="CHEBI:456216"/>
        <dbReference type="EC" id="2.7.11.1"/>
    </reaction>
    <physiologicalReaction direction="left-to-right" evidence="17">
        <dbReference type="Rhea" id="RHEA:46609"/>
    </physiologicalReaction>
</comment>
<dbReference type="Proteomes" id="UP000726737">
    <property type="component" value="Unassembled WGS sequence"/>
</dbReference>
<dbReference type="InterPro" id="IPR038357">
    <property type="entry name" value="KEN_sf"/>
</dbReference>
<keyword evidence="24" id="KW-1185">Reference proteome</keyword>
<dbReference type="InterPro" id="IPR045133">
    <property type="entry name" value="IRE1/2-like"/>
</dbReference>
<keyword evidence="16" id="KW-0325">Glycoprotein</keyword>
<dbReference type="GO" id="GO:0036498">
    <property type="term" value="P:IRE1-mediated unfolded protein response"/>
    <property type="evidence" value="ECO:0007669"/>
    <property type="project" value="TreeGrafter"/>
</dbReference>
<evidence type="ECO:0000313" key="23">
    <source>
        <dbReference type="EMBL" id="KAG0261871.1"/>
    </source>
</evidence>
<keyword evidence="10 23" id="KW-0418">Kinase</keyword>
<feature type="region of interest" description="Disordered" evidence="19">
    <location>
        <begin position="618"/>
        <end position="680"/>
    </location>
</feature>
<evidence type="ECO:0000256" key="15">
    <source>
        <dbReference type="ARBA" id="ARBA00023136"/>
    </source>
</evidence>
<feature type="region of interest" description="Disordered" evidence="19">
    <location>
        <begin position="705"/>
        <end position="751"/>
    </location>
</feature>
<feature type="domain" description="KEN" evidence="22">
    <location>
        <begin position="1120"/>
        <end position="1257"/>
    </location>
</feature>
<dbReference type="SUPFAM" id="SSF50998">
    <property type="entry name" value="Quinoprotein alcohol dehydrogenase-like"/>
    <property type="match status" value="1"/>
</dbReference>
<dbReference type="Gene3D" id="1.10.510.10">
    <property type="entry name" value="Transferase(Phosphotransferase) domain 1"/>
    <property type="match status" value="1"/>
</dbReference>
<dbReference type="InterPro" id="IPR010513">
    <property type="entry name" value="KEN_dom"/>
</dbReference>
<dbReference type="InterPro" id="IPR000719">
    <property type="entry name" value="Prot_kinase_dom"/>
</dbReference>
<dbReference type="EMBL" id="JAAAJA010000112">
    <property type="protein sequence ID" value="KAG0261871.1"/>
    <property type="molecule type" value="Genomic_DNA"/>
</dbReference>
<feature type="region of interest" description="Disordered" evidence="19">
    <location>
        <begin position="890"/>
        <end position="923"/>
    </location>
</feature>
<evidence type="ECO:0000256" key="13">
    <source>
        <dbReference type="ARBA" id="ARBA00022842"/>
    </source>
</evidence>
<dbReference type="Pfam" id="PF06479">
    <property type="entry name" value="Ribonuc_2-5A"/>
    <property type="match status" value="1"/>
</dbReference>
<feature type="signal peptide" evidence="20">
    <location>
        <begin position="1"/>
        <end position="32"/>
    </location>
</feature>
<feature type="compositionally biased region" description="Gly residues" evidence="19">
    <location>
        <begin position="657"/>
        <end position="666"/>
    </location>
</feature>
<evidence type="ECO:0000256" key="1">
    <source>
        <dbReference type="ARBA" id="ARBA00001946"/>
    </source>
</evidence>
<keyword evidence="12" id="KW-0067">ATP-binding</keyword>